<comment type="caution">
    <text evidence="2">The sequence shown here is derived from an EMBL/GenBank/DDBJ whole genome shotgun (WGS) entry which is preliminary data.</text>
</comment>
<dbReference type="EMBL" id="JABXBU010000002">
    <property type="protein sequence ID" value="KAF8794546.1"/>
    <property type="molecule type" value="Genomic_DNA"/>
</dbReference>
<keyword evidence="3" id="KW-1185">Reference proteome</keyword>
<name>A0A8T0FUU9_ARGBR</name>
<dbReference type="CDD" id="cd01647">
    <property type="entry name" value="RT_LTR"/>
    <property type="match status" value="1"/>
</dbReference>
<gene>
    <name evidence="2" type="ORF">HNY73_002520</name>
</gene>
<evidence type="ECO:0000256" key="1">
    <source>
        <dbReference type="SAM" id="MobiDB-lite"/>
    </source>
</evidence>
<proteinExistence type="predicted"/>
<sequence>MATAETAAVVQSKGPPISAKSRRLTPDRLKIAEADSQRIIHLGHMRPKSTCSSPLHTVPKKGSVEWRPVGDYRALNAQTIKDKYPILCIADFTSELHGKQKFSHIDLVKAYHQSLRMQFVLCNASSTVQRFIDETTGDLPFFYAFVGDLLGAFENANDHLKHSDILFKILNEYGLCRNVEKCQFGPSTMGLMPAYLLPQENPEEEQLTTPTCVKTLRLQLQLTTPQPAKIQTKETLSQPDLKLALRQSRTGRIIKVPFLELLNFLFKNDNRI</sequence>
<dbReference type="PANTHER" id="PTHR24559:SF448">
    <property type="entry name" value="RNA-DIRECTED DNA POLYMERASE"/>
    <property type="match status" value="1"/>
</dbReference>
<dbReference type="Gene3D" id="3.30.70.270">
    <property type="match status" value="1"/>
</dbReference>
<dbReference type="Proteomes" id="UP000807504">
    <property type="component" value="Unassembled WGS sequence"/>
</dbReference>
<organism evidence="2 3">
    <name type="scientific">Argiope bruennichi</name>
    <name type="common">Wasp spider</name>
    <name type="synonym">Aranea bruennichi</name>
    <dbReference type="NCBI Taxonomy" id="94029"/>
    <lineage>
        <taxon>Eukaryota</taxon>
        <taxon>Metazoa</taxon>
        <taxon>Ecdysozoa</taxon>
        <taxon>Arthropoda</taxon>
        <taxon>Chelicerata</taxon>
        <taxon>Arachnida</taxon>
        <taxon>Araneae</taxon>
        <taxon>Araneomorphae</taxon>
        <taxon>Entelegynae</taxon>
        <taxon>Araneoidea</taxon>
        <taxon>Araneidae</taxon>
        <taxon>Argiope</taxon>
    </lineage>
</organism>
<dbReference type="InterPro" id="IPR043502">
    <property type="entry name" value="DNA/RNA_pol_sf"/>
</dbReference>
<dbReference type="SUPFAM" id="SSF56672">
    <property type="entry name" value="DNA/RNA polymerases"/>
    <property type="match status" value="1"/>
</dbReference>
<protein>
    <submittedName>
        <fullName evidence="2">Transposon Ty3-I Gag-Pol polyprotein like</fullName>
    </submittedName>
</protein>
<dbReference type="InterPro" id="IPR043128">
    <property type="entry name" value="Rev_trsase/Diguanyl_cyclase"/>
</dbReference>
<dbReference type="InterPro" id="IPR053134">
    <property type="entry name" value="RNA-dir_DNA_polymerase"/>
</dbReference>
<dbReference type="AlphaFoldDB" id="A0A8T0FUU9"/>
<reference evidence="2" key="1">
    <citation type="journal article" date="2020" name="bioRxiv">
        <title>Chromosome-level reference genome of the European wasp spider Argiope bruennichi: a resource for studies on range expansion and evolutionary adaptation.</title>
        <authorList>
            <person name="Sheffer M.M."/>
            <person name="Hoppe A."/>
            <person name="Krehenwinkel H."/>
            <person name="Uhl G."/>
            <person name="Kuss A.W."/>
            <person name="Jensen L."/>
            <person name="Jensen C."/>
            <person name="Gillespie R.G."/>
            <person name="Hoff K.J."/>
            <person name="Prost S."/>
        </authorList>
    </citation>
    <scope>NUCLEOTIDE SEQUENCE</scope>
</reference>
<reference evidence="2" key="2">
    <citation type="submission" date="2020-06" db="EMBL/GenBank/DDBJ databases">
        <authorList>
            <person name="Sheffer M."/>
        </authorList>
    </citation>
    <scope>NUCLEOTIDE SEQUENCE</scope>
</reference>
<feature type="region of interest" description="Disordered" evidence="1">
    <location>
        <begin position="1"/>
        <end position="21"/>
    </location>
</feature>
<dbReference type="PANTHER" id="PTHR24559">
    <property type="entry name" value="TRANSPOSON TY3-I GAG-POL POLYPROTEIN"/>
    <property type="match status" value="1"/>
</dbReference>
<evidence type="ECO:0000313" key="2">
    <source>
        <dbReference type="EMBL" id="KAF8794546.1"/>
    </source>
</evidence>
<accession>A0A8T0FUU9</accession>
<dbReference type="GO" id="GO:0071897">
    <property type="term" value="P:DNA biosynthetic process"/>
    <property type="evidence" value="ECO:0007669"/>
    <property type="project" value="UniProtKB-ARBA"/>
</dbReference>
<evidence type="ECO:0000313" key="3">
    <source>
        <dbReference type="Proteomes" id="UP000807504"/>
    </source>
</evidence>